<dbReference type="FunFam" id="3.30.420.10:FF:000032">
    <property type="entry name" value="Retrovirus-related Pol polyprotein from transposon 297-like Protein"/>
    <property type="match status" value="1"/>
</dbReference>
<evidence type="ECO:0000313" key="15">
    <source>
        <dbReference type="EMBL" id="GBG74912.1"/>
    </source>
</evidence>
<keyword evidence="8" id="KW-0511">Multifunctional enzyme</keyword>
<dbReference type="PROSITE" id="PS50158">
    <property type="entry name" value="ZF_CCHC"/>
    <property type="match status" value="1"/>
</dbReference>
<dbReference type="CDD" id="cd09274">
    <property type="entry name" value="RNase_HI_RT_Ty3"/>
    <property type="match status" value="1"/>
</dbReference>
<feature type="region of interest" description="Disordered" evidence="11">
    <location>
        <begin position="2206"/>
        <end position="2227"/>
    </location>
</feature>
<dbReference type="PROSITE" id="PS50878">
    <property type="entry name" value="RT_POL"/>
    <property type="match status" value="2"/>
</dbReference>
<dbReference type="InterPro" id="IPR000477">
    <property type="entry name" value="RT_dom"/>
</dbReference>
<evidence type="ECO:0000256" key="8">
    <source>
        <dbReference type="ARBA" id="ARBA00023268"/>
    </source>
</evidence>
<feature type="region of interest" description="Disordered" evidence="11">
    <location>
        <begin position="1161"/>
        <end position="1190"/>
    </location>
</feature>
<evidence type="ECO:0000313" key="16">
    <source>
        <dbReference type="Proteomes" id="UP000265515"/>
    </source>
</evidence>
<dbReference type="OrthoDB" id="5552484at2759"/>
<dbReference type="SUPFAM" id="SSF56672">
    <property type="entry name" value="DNA/RNA polymerases"/>
    <property type="match status" value="3"/>
</dbReference>
<dbReference type="GO" id="GO:0006508">
    <property type="term" value="P:proteolysis"/>
    <property type="evidence" value="ECO:0007669"/>
    <property type="project" value="UniProtKB-KW"/>
</dbReference>
<feature type="region of interest" description="Disordered" evidence="11">
    <location>
        <begin position="3599"/>
        <end position="3623"/>
    </location>
</feature>
<evidence type="ECO:0000256" key="1">
    <source>
        <dbReference type="ARBA" id="ARBA00022670"/>
    </source>
</evidence>
<dbReference type="Gramene" id="GBG74912">
    <property type="protein sequence ID" value="GBG74912"/>
    <property type="gene ID" value="CBR_g19426"/>
</dbReference>
<protein>
    <recommendedName>
        <fullName evidence="17">Reverse transcriptase</fullName>
    </recommendedName>
</protein>
<dbReference type="InterPro" id="IPR043128">
    <property type="entry name" value="Rev_trsase/Diguanyl_cyclase"/>
</dbReference>
<feature type="compositionally biased region" description="Acidic residues" evidence="11">
    <location>
        <begin position="630"/>
        <end position="645"/>
    </location>
</feature>
<keyword evidence="9" id="KW-0863">Zinc-finger</keyword>
<keyword evidence="7" id="KW-0695">RNA-directed DNA polymerase</keyword>
<evidence type="ECO:0000256" key="9">
    <source>
        <dbReference type="PROSITE-ProRule" id="PRU00047"/>
    </source>
</evidence>
<dbReference type="Gene3D" id="3.30.70.270">
    <property type="match status" value="5"/>
</dbReference>
<dbReference type="GO" id="GO:0003676">
    <property type="term" value="F:nucleic acid binding"/>
    <property type="evidence" value="ECO:0007669"/>
    <property type="project" value="InterPro"/>
</dbReference>
<evidence type="ECO:0000259" key="13">
    <source>
        <dbReference type="PROSITE" id="PS50878"/>
    </source>
</evidence>
<comment type="caution">
    <text evidence="15">The sequence shown here is derived from an EMBL/GenBank/DDBJ whole genome shotgun (WGS) entry which is preliminary data.</text>
</comment>
<dbReference type="InterPro" id="IPR043502">
    <property type="entry name" value="DNA/RNA_pol_sf"/>
</dbReference>
<keyword evidence="4" id="KW-0540">Nuclease</keyword>
<dbReference type="Gene3D" id="2.40.70.10">
    <property type="entry name" value="Acid Proteases"/>
    <property type="match status" value="1"/>
</dbReference>
<dbReference type="GO" id="GO:0008233">
    <property type="term" value="F:peptidase activity"/>
    <property type="evidence" value="ECO:0007669"/>
    <property type="project" value="UniProtKB-KW"/>
</dbReference>
<dbReference type="InterPro" id="IPR041577">
    <property type="entry name" value="RT_RNaseH_2"/>
</dbReference>
<evidence type="ECO:0000256" key="2">
    <source>
        <dbReference type="ARBA" id="ARBA00022679"/>
    </source>
</evidence>
<evidence type="ECO:0000259" key="14">
    <source>
        <dbReference type="PROSITE" id="PS50994"/>
    </source>
</evidence>
<dbReference type="PROSITE" id="PS50994">
    <property type="entry name" value="INTEGRASE"/>
    <property type="match status" value="3"/>
</dbReference>
<dbReference type="InterPro" id="IPR012337">
    <property type="entry name" value="RNaseH-like_sf"/>
</dbReference>
<evidence type="ECO:0000256" key="10">
    <source>
        <dbReference type="SAM" id="Coils"/>
    </source>
</evidence>
<evidence type="ECO:0008006" key="17">
    <source>
        <dbReference type="Google" id="ProtNLM"/>
    </source>
</evidence>
<dbReference type="GO" id="GO:0008270">
    <property type="term" value="F:zinc ion binding"/>
    <property type="evidence" value="ECO:0007669"/>
    <property type="project" value="UniProtKB-KW"/>
</dbReference>
<dbReference type="EMBL" id="BFEA01000213">
    <property type="protein sequence ID" value="GBG74912.1"/>
    <property type="molecule type" value="Genomic_DNA"/>
</dbReference>
<feature type="region of interest" description="Disordered" evidence="11">
    <location>
        <begin position="2131"/>
        <end position="2151"/>
    </location>
</feature>
<dbReference type="Pfam" id="PF17921">
    <property type="entry name" value="Integrase_H2C2"/>
    <property type="match status" value="1"/>
</dbReference>
<dbReference type="PANTHER" id="PTHR37984">
    <property type="entry name" value="PROTEIN CBG26694"/>
    <property type="match status" value="1"/>
</dbReference>
<feature type="region of interest" description="Disordered" evidence="11">
    <location>
        <begin position="2991"/>
        <end position="3032"/>
    </location>
</feature>
<dbReference type="CDD" id="cd01647">
    <property type="entry name" value="RT_LTR"/>
    <property type="match status" value="3"/>
</dbReference>
<keyword evidence="16" id="KW-1185">Reference proteome</keyword>
<feature type="domain" description="Integrase catalytic" evidence="14">
    <location>
        <begin position="1841"/>
        <end position="2001"/>
    </location>
</feature>
<feature type="compositionally biased region" description="Acidic residues" evidence="11">
    <location>
        <begin position="2998"/>
        <end position="3031"/>
    </location>
</feature>
<dbReference type="PROSITE" id="PS00018">
    <property type="entry name" value="EF_HAND_1"/>
    <property type="match status" value="1"/>
</dbReference>
<feature type="domain" description="Integrase catalytic" evidence="14">
    <location>
        <begin position="3368"/>
        <end position="3463"/>
    </location>
</feature>
<feature type="coiled-coil region" evidence="10">
    <location>
        <begin position="2026"/>
        <end position="2053"/>
    </location>
</feature>
<name>A0A388KY58_CHABU</name>
<accession>A0A388KY58</accession>
<feature type="domain" description="Reverse transcriptase" evidence="13">
    <location>
        <begin position="2661"/>
        <end position="2840"/>
    </location>
</feature>
<dbReference type="GO" id="GO:0004519">
    <property type="term" value="F:endonuclease activity"/>
    <property type="evidence" value="ECO:0007669"/>
    <property type="project" value="UniProtKB-KW"/>
</dbReference>
<evidence type="ECO:0000259" key="12">
    <source>
        <dbReference type="PROSITE" id="PS50158"/>
    </source>
</evidence>
<dbReference type="Pfam" id="PF00078">
    <property type="entry name" value="RVT_1"/>
    <property type="match status" value="3"/>
</dbReference>
<dbReference type="FunFam" id="1.10.340.70:FF:000001">
    <property type="entry name" value="Retrovirus-related Pol polyprotein from transposon gypsy-like Protein"/>
    <property type="match status" value="1"/>
</dbReference>
<dbReference type="InterPro" id="IPR021109">
    <property type="entry name" value="Peptidase_aspartic_dom_sf"/>
</dbReference>
<keyword evidence="3" id="KW-0548">Nucleotidyltransferase</keyword>
<feature type="domain" description="Integrase catalytic" evidence="14">
    <location>
        <begin position="2843"/>
        <end position="3005"/>
    </location>
</feature>
<dbReference type="PANTHER" id="PTHR37984:SF5">
    <property type="entry name" value="PROTEIN NYNRIN-LIKE"/>
    <property type="match status" value="1"/>
</dbReference>
<feature type="compositionally biased region" description="Basic and acidic residues" evidence="11">
    <location>
        <begin position="3131"/>
        <end position="3147"/>
    </location>
</feature>
<dbReference type="Gene3D" id="3.30.420.10">
    <property type="entry name" value="Ribonuclease H-like superfamily/Ribonuclease H"/>
    <property type="match status" value="3"/>
</dbReference>
<feature type="compositionally biased region" description="Basic and acidic residues" evidence="11">
    <location>
        <begin position="2132"/>
        <end position="2142"/>
    </location>
</feature>
<feature type="region of interest" description="Disordered" evidence="11">
    <location>
        <begin position="3126"/>
        <end position="3158"/>
    </location>
</feature>
<sequence length="3700" mass="416469">MLLQSSESSSFGCPWPRLVPGLPLAILAKLLCQAPCRGAVKSATMVSIAGCCGCKVFSKIDLKSGYHHIEVDPADQHKTAFKTRDGLYEFTVMPFSLTNASATFQSLMDKVLREQIGRFVVVYLDDILIFSKSMEEHLKHLEEVMTILKKTQLHLNLEKSECGKDSVIYLGHLLSSAGLEPEATMVEVIRDWPQPANIRELRSFLGLASYYRKFVPRFSIVAHPLSRLTSKNVPYSWDAACTNAFQALKEALAWRGAALSCLRIPAFRVPVRKAEVARVKTRAGRSFPPVEGRSRACVLGSLALRISAYRAALALQSRARGHLGMHCPQSGTRSGGKQPQLKQSMLVEADNKPGVWYINSTQYRGWIFDDNLETPRWVWVLNSSPTVKPNIYPPYDSRWRQAGAKRMEDKEVGFITKPMIVEDTVLDDKQRLQTMAELHKLGQEAELAFLENRRAREEAEKVAGEEKGREGGEGEGSSNSPDNGKSTKEQSNEKEGTRGGKEDGGPQASTKRKLRDREAATSTSSGQEAKRSNTGGGEEEDPTSQEKQQGTVMEDATSEKGKSQNEQMDMSSSVAAKSAAAPAAASASSTPRRREDTSSGSNSSAHSRHKDGGGEPMEETAGKASNMEQGTDDSSEELEEREQIEEERRQAAILEAQINVLKDQNRELGGDTTNLQKIAYAPHPDINAATKLFTRHNLGRRVILPYRWNSGNSDWEVAIHRSLALITARDSQCTRAGLRERITKDLPDKAQLWGSTTENREEWEDTAGGKQMLDYRPIVFELQESAKLTEGLILMPWLVVETIPYGLLGGSEAAEWVARGAKIITRSGLAAIEAEKQLQLAVKAAQLQADEAATAEKLRLQAEADADAQAHRKEAQALLQRHEANSIEKLKYWHFEPNGDKPTPEEHHKEFMAKLVSRLCQDQMLASSSASSSRQQEERVDHVVAMLGDISVFTEPATISQRFELLDTKISQQQQTDHSHNNSLARPYKMPTFRIEKFDDYTHQDPVVWWQGFTTELGIHEVPDHLFISALFINTKGGCQIWLSHMATIHGVQVSDLYKKVSWEDMTKEWKKRFIVEDAPTLAVNRIFTMAQGSTPTRDWLTDWQKIVATPDLDLSFPHLRREFYNRSCAALSLALGDHEQYNTFAEIINKARELIKTNRPAAHEKCATPPQLGKLSSTKGEATPPSTPPDSVALLAASCTSREDANVASPRYTYEDYAVHLVPPLDQPVHVQQPTACTFSSPSATDLAASPPSIVGDSSSWSRLEVLDPLTFTDFQWMPVPPTGRLSKPHCNVLMAQLRDYVHTAVPTPLMDAGVEVVDLHVYIVKIDREFKTQRYDDIDAPLLYTIRNAGPLPRIDDLLERLGGAQFFSKLDLKSGYHQLEIRKEDRYKTAFKTRYGHFEWLVMPFGLMNAPATFQAAVTTEFRHMLDRFVLIYLNDILVYSRSLGEHVEHLRTVLERLRHAKYKANRDKCEFAQQELGYLGHYVTPKGIPPLADKIEALRVWPEPTNTTDVRSFMGLAGYYQRFITGYSRIVAPMTRLQSPKVPFVFDDAARRSFQALKTAMLMAPVLSIYDPTRPTRVTTDASGYGIGAVLEQHDGDDWHPVEYFSHKVPPINSLDDARKKELLAFVMALKRWRHFLLGRRRFTWVIDNNPLTYYKTQDTVSSTIGRWIYFIDQFDFTPKHVPGLSNRAANALSRRPDLCAMTHHAFAFDEELQRHFIRAYQSDPDFGMLYAQLSSDHPPASHFRIADGYLLLHSRGKDLLCVPRDRRLRTRLLGQYHDSRLAGHFGVNRTIARLQQRFRWPDLITDVTRYCDSCEVCRRSKPHNRNPYGELHPMPIPREPGLSIAMDVTGPFPRDRLGHDDILTVVDRLSKYARFPPCKYYSTAPKLARLLHTGWICGHGVPEDIVSDRDTRFMSAFWTVLMQKSGTTMKPSSARHPQTHGQTERAHQTAQMMLRTLVRPDQKDWVDRLPDIEFAYNTSVHPAIGVTPFELHHGGRKGRIFANLLLPRPADIDAACSPASVRKYRELLTQARANMQKAQVRMQQQANRRRVPCPIRAGDLVWVSAEEFALEQDVSRKLLPKWFGPWSVTAAAGDEPDGPSFVINIPEHLTVHPVFHASKLATYTPAKSDDFSDRRSQDPPSMDGHQEVDLVISDRKYGSKPRQYKVTFKACDRDDTRWISGADLKASALLIYMHYEKRRLAQEASRPAPPTRAVVPPSDRQLRPRRNQLAGEANINMHNFPSFSRKALEAKIGHGHTPTTDGRKKTLSPNWKAKGRIMFIDNDGSTIKLEDDFQAGAGSKAGSVEVSGGGTVAAAVQKGKATGRRCGGSRFRSQVDPNAPPWEKAGLIEDVWRDRYIRQTCIRCGQYGHNQFKCRNKKVTEKIPPTMGQALGSSAPVGSNVASSYGTAPGNTLGPVGIVVVPVRVEVVDTPSPSREMAQVADSIVVPHSHSDPAILCSLNVFESLEELEEEWSRSNPLAFWTAMAKAPKGELFVGEVVIGSRKAGAYYDTCSTRNFINRMCIERLRLEGQVQRLSRHVESTCANKQRMVVNDYLEDIECLFPYTGGELRHRVSFLVSDDLPMDILLSIGEPVKTTPEIEGVAARYPDLFEEPKEVVEREIVHAIEIIPGSSIPKGRIYQMSPGELDELRRQLKDLIEKGWIRPSVFPYGSPVLIVPKKRGTLRMCIDYRGLNAITVKNVEPLLRIDDLLDRVQGCRYFSKIDMKSGYHQIAIWLKDQHKTAFQTRYGLYEFVVMPFGLCNAPGTFQHAMNRIFYDYLDKFVIVYLDDILIFSRNVDEHVAHLDRVLSLLRQHQFKINREKCEFGRTRILYLGHEISAEGLEPDDAKVASIRDWPRPQSVTEMRSLGIIGYYRNFVQNYSIVATPLTDLTRLDTPWEWTNRDFGLPKSIVSDRDVRFTSELWKAAAAEQGTQPQMTSGNHPEANGQAEQLNRVVQHLLRHYIKPNQVDWDEKLALIASLYNNAVHNATGGESGSEAEDSMSEDSGEDSGEETDGEEWEDAEGEEEPETLAQWIRIVHKLRWKRHIECEMRLAHHKHLRNLKQAFSAGDDITSTNRFEWLKKEQEVNEFYATQYAWKARPANNDIYVHNGNYAKQFTWPKTYQPQGLKRSEQKRKAQREAEDKSISGNQGTEVSVQEMEEREQMEEEKRQAAILGAQINVLKDQNRELEVDTINLQKIAYSPQVDINAAAKLFARHNPGRRIIVPYRWNSGNSDWEVAIHKTLALVSANDSHCSRDKLKEQITGDLPDKAQVVGSLSQDWEEWEDTAGGKQMVDYRPILLRLQEKAKLAEGLIWMLWQVVETIPYGLLGVSEAAKWVARGAAILTKADRDKSRTQAPLGLKPLPIPAGPGQSISMDSMDTLVTSKNGKRHIFVIVDRFTKYARLIAVPEIARIEHVIKLFMDNWETIQRRKPIRVVKDDEEKQASEPVRLPEAAAGIKHTEGIAHIRGDEPAHGGRGDEHSRLCFQETKLFGNDGGGNDELRRPLLTADHSGRSKSDGSDRLNAVNGHVGRETLGCHTSNGNTTDSQDRVSDLWRSVNSSFVMPMEKVGKLAEGTVNGSGAKRVNADGVNRPEEHFAVDEEDASEGQKSGGGGDGGASREKISIDNRKNYQENLHDLEASTTEEDKGYGNFLLQPKVIISVMFFTVFSFSDLMFQERTIRTEAIFRIRFALSLACAT</sequence>
<dbReference type="GO" id="GO:0015074">
    <property type="term" value="P:DNA integration"/>
    <property type="evidence" value="ECO:0007669"/>
    <property type="project" value="InterPro"/>
</dbReference>
<keyword evidence="9" id="KW-0479">Metal-binding</keyword>
<gene>
    <name evidence="15" type="ORF">CBR_g19426</name>
</gene>
<dbReference type="Gene3D" id="3.10.10.10">
    <property type="entry name" value="HIV Type 1 Reverse Transcriptase, subunit A, domain 1"/>
    <property type="match status" value="1"/>
</dbReference>
<keyword evidence="10" id="KW-0175">Coiled coil</keyword>
<evidence type="ECO:0000256" key="11">
    <source>
        <dbReference type="SAM" id="MobiDB-lite"/>
    </source>
</evidence>
<dbReference type="InterPro" id="IPR041588">
    <property type="entry name" value="Integrase_H2C2"/>
</dbReference>
<dbReference type="GO" id="GO:0003964">
    <property type="term" value="F:RNA-directed DNA polymerase activity"/>
    <property type="evidence" value="ECO:0007669"/>
    <property type="project" value="UniProtKB-KW"/>
</dbReference>
<dbReference type="InterPro" id="IPR018247">
    <property type="entry name" value="EF_Hand_1_Ca_BS"/>
</dbReference>
<feature type="domain" description="Reverse transcriptase" evidence="13">
    <location>
        <begin position="1"/>
        <end position="174"/>
    </location>
</feature>
<dbReference type="InterPro" id="IPR001878">
    <property type="entry name" value="Znf_CCHC"/>
</dbReference>
<evidence type="ECO:0000256" key="5">
    <source>
        <dbReference type="ARBA" id="ARBA00022759"/>
    </source>
</evidence>
<keyword evidence="5" id="KW-0255">Endonuclease</keyword>
<proteinExistence type="predicted"/>
<keyword evidence="2" id="KW-0808">Transferase</keyword>
<feature type="compositionally biased region" description="Low complexity" evidence="11">
    <location>
        <begin position="571"/>
        <end position="589"/>
    </location>
</feature>
<dbReference type="FunFam" id="3.30.70.270:FF:000020">
    <property type="entry name" value="Transposon Tf2-6 polyprotein-like Protein"/>
    <property type="match status" value="2"/>
</dbReference>
<dbReference type="Gene3D" id="1.10.340.70">
    <property type="match status" value="1"/>
</dbReference>
<evidence type="ECO:0000256" key="7">
    <source>
        <dbReference type="ARBA" id="ARBA00022918"/>
    </source>
</evidence>
<reference evidence="15 16" key="1">
    <citation type="journal article" date="2018" name="Cell">
        <title>The Chara Genome: Secondary Complexity and Implications for Plant Terrestrialization.</title>
        <authorList>
            <person name="Nishiyama T."/>
            <person name="Sakayama H."/>
            <person name="Vries J.D."/>
            <person name="Buschmann H."/>
            <person name="Saint-Marcoux D."/>
            <person name="Ullrich K.K."/>
            <person name="Haas F.B."/>
            <person name="Vanderstraeten L."/>
            <person name="Becker D."/>
            <person name="Lang D."/>
            <person name="Vosolsobe S."/>
            <person name="Rombauts S."/>
            <person name="Wilhelmsson P.K.I."/>
            <person name="Janitza P."/>
            <person name="Kern R."/>
            <person name="Heyl A."/>
            <person name="Rumpler F."/>
            <person name="Villalobos L.I.A.C."/>
            <person name="Clay J.M."/>
            <person name="Skokan R."/>
            <person name="Toyoda A."/>
            <person name="Suzuki Y."/>
            <person name="Kagoshima H."/>
            <person name="Schijlen E."/>
            <person name="Tajeshwar N."/>
            <person name="Catarino B."/>
            <person name="Hetherington A.J."/>
            <person name="Saltykova A."/>
            <person name="Bonnot C."/>
            <person name="Breuninger H."/>
            <person name="Symeonidi A."/>
            <person name="Radhakrishnan G.V."/>
            <person name="Van Nieuwerburgh F."/>
            <person name="Deforce D."/>
            <person name="Chang C."/>
            <person name="Karol K.G."/>
            <person name="Hedrich R."/>
            <person name="Ulvskov P."/>
            <person name="Glockner G."/>
            <person name="Delwiche C.F."/>
            <person name="Petrasek J."/>
            <person name="Van de Peer Y."/>
            <person name="Friml J."/>
            <person name="Beilby M."/>
            <person name="Dolan L."/>
            <person name="Kohara Y."/>
            <person name="Sugano S."/>
            <person name="Fujiyama A."/>
            <person name="Delaux P.-M."/>
            <person name="Quint M."/>
            <person name="TheiBen G."/>
            <person name="Hagemann M."/>
            <person name="Harholt J."/>
            <person name="Dunand C."/>
            <person name="Zachgo S."/>
            <person name="Langdale J."/>
            <person name="Maumus F."/>
            <person name="Straeten D.V.D."/>
            <person name="Gould S.B."/>
            <person name="Rensing S.A."/>
        </authorList>
    </citation>
    <scope>NUCLEOTIDE SEQUENCE [LARGE SCALE GENOMIC DNA]</scope>
    <source>
        <strain evidence="15 16">S276</strain>
    </source>
</reference>
<evidence type="ECO:0000256" key="6">
    <source>
        <dbReference type="ARBA" id="ARBA00022801"/>
    </source>
</evidence>
<feature type="domain" description="CCHC-type" evidence="12">
    <location>
        <begin position="2366"/>
        <end position="2381"/>
    </location>
</feature>
<dbReference type="InterPro" id="IPR036397">
    <property type="entry name" value="RNaseH_sf"/>
</dbReference>
<keyword evidence="6" id="KW-0378">Hydrolase</keyword>
<keyword evidence="1" id="KW-0645">Protease</keyword>
<feature type="compositionally biased region" description="Basic and acidic residues" evidence="11">
    <location>
        <begin position="456"/>
        <end position="472"/>
    </location>
</feature>
<evidence type="ECO:0000256" key="4">
    <source>
        <dbReference type="ARBA" id="ARBA00022722"/>
    </source>
</evidence>
<evidence type="ECO:0000256" key="3">
    <source>
        <dbReference type="ARBA" id="ARBA00022695"/>
    </source>
</evidence>
<dbReference type="Proteomes" id="UP000265515">
    <property type="component" value="Unassembled WGS sequence"/>
</dbReference>
<dbReference type="Pfam" id="PF17919">
    <property type="entry name" value="RT_RNaseH_2"/>
    <property type="match status" value="1"/>
</dbReference>
<feature type="compositionally biased region" description="Basic and acidic residues" evidence="11">
    <location>
        <begin position="485"/>
        <end position="504"/>
    </location>
</feature>
<dbReference type="SUPFAM" id="SSF53098">
    <property type="entry name" value="Ribonuclease H-like"/>
    <property type="match status" value="3"/>
</dbReference>
<keyword evidence="9" id="KW-0862">Zinc</keyword>
<feature type="region of interest" description="Disordered" evidence="11">
    <location>
        <begin position="456"/>
        <end position="647"/>
    </location>
</feature>
<organism evidence="15 16">
    <name type="scientific">Chara braunii</name>
    <name type="common">Braun's stonewort</name>
    <dbReference type="NCBI Taxonomy" id="69332"/>
    <lineage>
        <taxon>Eukaryota</taxon>
        <taxon>Viridiplantae</taxon>
        <taxon>Streptophyta</taxon>
        <taxon>Charophyceae</taxon>
        <taxon>Charales</taxon>
        <taxon>Characeae</taxon>
        <taxon>Chara</taxon>
    </lineage>
</organism>
<dbReference type="FunFam" id="3.10.10.10:FF:000007">
    <property type="entry name" value="Retrovirus-related Pol polyprotein from transposon 17.6-like Protein"/>
    <property type="match status" value="2"/>
</dbReference>
<dbReference type="InterPro" id="IPR001584">
    <property type="entry name" value="Integrase_cat-core"/>
</dbReference>
<dbReference type="InterPro" id="IPR050951">
    <property type="entry name" value="Retrovirus_Pol_polyprotein"/>
</dbReference>